<name>A0A9P0EBZ9_NEZVI</name>
<sequence length="75" mass="8310">MTIVSHHLLTGRGSSVVEGMECGHRAQGGYYLPLLEAEDLEWKVEDMFGLCGSPRRQAGVRLTSRTPDVHRRSDG</sequence>
<reference evidence="1" key="1">
    <citation type="submission" date="2022-01" db="EMBL/GenBank/DDBJ databases">
        <authorList>
            <person name="King R."/>
        </authorList>
    </citation>
    <scope>NUCLEOTIDE SEQUENCE</scope>
</reference>
<gene>
    <name evidence="1" type="ORF">NEZAVI_LOCUS3025</name>
</gene>
<keyword evidence="2" id="KW-1185">Reference proteome</keyword>
<dbReference type="AlphaFoldDB" id="A0A9P0EBZ9"/>
<dbReference type="EMBL" id="OV725077">
    <property type="protein sequence ID" value="CAH1392149.1"/>
    <property type="molecule type" value="Genomic_DNA"/>
</dbReference>
<organism evidence="1 2">
    <name type="scientific">Nezara viridula</name>
    <name type="common">Southern green stink bug</name>
    <name type="synonym">Cimex viridulus</name>
    <dbReference type="NCBI Taxonomy" id="85310"/>
    <lineage>
        <taxon>Eukaryota</taxon>
        <taxon>Metazoa</taxon>
        <taxon>Ecdysozoa</taxon>
        <taxon>Arthropoda</taxon>
        <taxon>Hexapoda</taxon>
        <taxon>Insecta</taxon>
        <taxon>Pterygota</taxon>
        <taxon>Neoptera</taxon>
        <taxon>Paraneoptera</taxon>
        <taxon>Hemiptera</taxon>
        <taxon>Heteroptera</taxon>
        <taxon>Panheteroptera</taxon>
        <taxon>Pentatomomorpha</taxon>
        <taxon>Pentatomoidea</taxon>
        <taxon>Pentatomidae</taxon>
        <taxon>Pentatominae</taxon>
        <taxon>Nezara</taxon>
    </lineage>
</organism>
<evidence type="ECO:0000313" key="2">
    <source>
        <dbReference type="Proteomes" id="UP001152798"/>
    </source>
</evidence>
<dbReference type="Proteomes" id="UP001152798">
    <property type="component" value="Chromosome 1"/>
</dbReference>
<accession>A0A9P0EBZ9</accession>
<evidence type="ECO:0000313" key="1">
    <source>
        <dbReference type="EMBL" id="CAH1392149.1"/>
    </source>
</evidence>
<proteinExistence type="predicted"/>
<protein>
    <submittedName>
        <fullName evidence="1">Uncharacterized protein</fullName>
    </submittedName>
</protein>